<evidence type="ECO:0000256" key="1">
    <source>
        <dbReference type="SAM" id="MobiDB-lite"/>
    </source>
</evidence>
<dbReference type="RefSeq" id="WP_283435308.1">
    <property type="nucleotide sequence ID" value="NZ_FXUG01000022.1"/>
</dbReference>
<accession>A0ABY1QPA1</accession>
<feature type="compositionally biased region" description="Pro residues" evidence="1">
    <location>
        <begin position="245"/>
        <end position="255"/>
    </location>
</feature>
<dbReference type="EMBL" id="FXUG01000022">
    <property type="protein sequence ID" value="SMP76964.1"/>
    <property type="molecule type" value="Genomic_DNA"/>
</dbReference>
<dbReference type="Proteomes" id="UP001158067">
    <property type="component" value="Unassembled WGS sequence"/>
</dbReference>
<comment type="caution">
    <text evidence="2">The sequence shown here is derived from an EMBL/GenBank/DDBJ whole genome shotgun (WGS) entry which is preliminary data.</text>
</comment>
<feature type="region of interest" description="Disordered" evidence="1">
    <location>
        <begin position="238"/>
        <end position="271"/>
    </location>
</feature>
<reference evidence="2 3" key="1">
    <citation type="submission" date="2017-05" db="EMBL/GenBank/DDBJ databases">
        <authorList>
            <person name="Varghese N."/>
            <person name="Submissions S."/>
        </authorList>
    </citation>
    <scope>NUCLEOTIDE SEQUENCE [LARGE SCALE GENOMIC DNA]</scope>
    <source>
        <strain evidence="2 3">DSM 25457</strain>
    </source>
</reference>
<evidence type="ECO:0000313" key="3">
    <source>
        <dbReference type="Proteomes" id="UP001158067"/>
    </source>
</evidence>
<proteinExistence type="predicted"/>
<organism evidence="2 3">
    <name type="scientific">Neorhodopirellula lusitana</name>
    <dbReference type="NCBI Taxonomy" id="445327"/>
    <lineage>
        <taxon>Bacteria</taxon>
        <taxon>Pseudomonadati</taxon>
        <taxon>Planctomycetota</taxon>
        <taxon>Planctomycetia</taxon>
        <taxon>Pirellulales</taxon>
        <taxon>Pirellulaceae</taxon>
        <taxon>Neorhodopirellula</taxon>
    </lineage>
</organism>
<gene>
    <name evidence="2" type="ORF">SAMN06265222_12251</name>
</gene>
<feature type="compositionally biased region" description="Low complexity" evidence="1">
    <location>
        <begin position="256"/>
        <end position="271"/>
    </location>
</feature>
<sequence length="335" mass="33698">MLPYPIRIAATSAFRKSVALHLKAACCKLVVPTLLSAFAICAIVQTGCRQPNGTSGFAGAAPISQLPGQTAMTAPAMPSLGPFGASTRVPPPSTGSYGQGAAAATGATYNPAGNYAPTNYAPSGLVPMSYQNAGQTADPNQVVNAGGTAANDSASGWNATGSGVAQTGMSWTETSANGLPVNEYGPGNYVTPPSSVRSGGMPVIDLTGSPPPPGYTPSYAPAPVQPQMVPMQPQVIPVQPQSYQPLPPASQPPQIPSSQSQYTNSPAGTAVGPAGTVAPMGTAGGYSNGIPQPAPYQQPANQPVSSGGFVNTAPAANQPAFSTADRPLQWQIPVR</sequence>
<name>A0ABY1QPA1_9BACT</name>
<evidence type="ECO:0000313" key="2">
    <source>
        <dbReference type="EMBL" id="SMP76964.1"/>
    </source>
</evidence>
<keyword evidence="3" id="KW-1185">Reference proteome</keyword>
<protein>
    <submittedName>
        <fullName evidence="2">Uncharacterized protein</fullName>
    </submittedName>
</protein>